<feature type="non-terminal residue" evidence="1">
    <location>
        <position position="622"/>
    </location>
</feature>
<evidence type="ECO:0000313" key="2">
    <source>
        <dbReference type="Proteomes" id="UP000591131"/>
    </source>
</evidence>
<keyword evidence="2" id="KW-1185">Reference proteome</keyword>
<proteinExistence type="predicted"/>
<dbReference type="OrthoDB" id="7462124at2759"/>
<dbReference type="InterPro" id="IPR043502">
    <property type="entry name" value="DNA/RNA_pol_sf"/>
</dbReference>
<evidence type="ECO:0000313" key="1">
    <source>
        <dbReference type="EMBL" id="KAF4648943.1"/>
    </source>
</evidence>
<protein>
    <recommendedName>
        <fullName evidence="3">Reverse transcriptase domain-containing protein</fullName>
    </recommendedName>
</protein>
<accession>A0A7J6KNN7</accession>
<sequence length="622" mass="69722">GDPARSVQEYIDEGVSGLYQISDDNDDYETVLNSVADTPGIVISGGVLSHPSKCGSHYMETNGWLPVMGAETYRWRMRRLRPDEKKDTTEQIYCAEIDLPLNHSPEPRSTRNKRDYTWGLFKKLKGYEMEAFKEEISRYLDNEWWHPARGEKVEGPSLLVFPLPSPGRSTRCRPIIDARDYNRRLPTCSYSGPTITQVVNDLRLRWRPHSRILTADCAQAFYRVRLLQPVSLSVQGLQYLSWRLVFGLGIGPSGLYTVLAHLLSVAYFQLSAQDQALLLNASFYIYLDDITIMVPRDASRAADHFLLEMEKVFLLAGFELPFTKRHDSDVDCSFQHLGLNWKFEDGNFFISCRKPIPLSIRLPDGSFNMKWTARLLLGIAGCGGTGVDPCRLHSDTRLAGDLLRSIAGKAAKHGMDKEVCIETDVNKMNVVSTCFGILEKASPDGCVHWCYGGSKLECYVDASPIGYGWCISVLNEALVQQWALAEHAGVWWGSKTSYHINRKELIAISSLVLYLHGMICGQNTCSPPIESIVIYADSQTALRWLEKRISSKSIEKVAVLRLVCCINELVSDIRTCGVTVTYKKIDGASNSADRLSRLIEKWGLVSSLGLGEVEPESLLLQA</sequence>
<dbReference type="SUPFAM" id="SSF56672">
    <property type="entry name" value="DNA/RNA polymerases"/>
    <property type="match status" value="1"/>
</dbReference>
<gene>
    <name evidence="1" type="ORF">FOL47_002623</name>
</gene>
<name>A0A7J6KNN7_PERCH</name>
<organism evidence="1 2">
    <name type="scientific">Perkinsus chesapeaki</name>
    <name type="common">Clam parasite</name>
    <name type="synonym">Perkinsus andrewsi</name>
    <dbReference type="NCBI Taxonomy" id="330153"/>
    <lineage>
        <taxon>Eukaryota</taxon>
        <taxon>Sar</taxon>
        <taxon>Alveolata</taxon>
        <taxon>Perkinsozoa</taxon>
        <taxon>Perkinsea</taxon>
        <taxon>Perkinsida</taxon>
        <taxon>Perkinsidae</taxon>
        <taxon>Perkinsus</taxon>
    </lineage>
</organism>
<dbReference type="Proteomes" id="UP000591131">
    <property type="component" value="Unassembled WGS sequence"/>
</dbReference>
<comment type="caution">
    <text evidence="1">The sequence shown here is derived from an EMBL/GenBank/DDBJ whole genome shotgun (WGS) entry which is preliminary data.</text>
</comment>
<evidence type="ECO:0008006" key="3">
    <source>
        <dbReference type="Google" id="ProtNLM"/>
    </source>
</evidence>
<reference evidence="1 2" key="1">
    <citation type="submission" date="2020-04" db="EMBL/GenBank/DDBJ databases">
        <title>Perkinsus chesapeaki whole genome sequence.</title>
        <authorList>
            <person name="Bogema D.R."/>
        </authorList>
    </citation>
    <scope>NUCLEOTIDE SEQUENCE [LARGE SCALE GENOMIC DNA]</scope>
    <source>
        <strain evidence="1">ATCC PRA-425</strain>
    </source>
</reference>
<dbReference type="EMBL" id="JAAPAO010001733">
    <property type="protein sequence ID" value="KAF4648943.1"/>
    <property type="molecule type" value="Genomic_DNA"/>
</dbReference>
<dbReference type="AlphaFoldDB" id="A0A7J6KNN7"/>
<feature type="non-terminal residue" evidence="1">
    <location>
        <position position="1"/>
    </location>
</feature>